<keyword evidence="1" id="KW-0689">Ribosomal protein</keyword>
<proteinExistence type="predicted"/>
<dbReference type="EMBL" id="QYBA01000131">
    <property type="protein sequence ID" value="TKY91785.1"/>
    <property type="molecule type" value="Genomic_DNA"/>
</dbReference>
<reference evidence="1" key="1">
    <citation type="submission" date="2018-09" db="EMBL/GenBank/DDBJ databases">
        <title>A genomic encyclopedia of anaerobic methanotrophic archaea.</title>
        <authorList>
            <person name="Skennerton C.T."/>
            <person name="Chadwick G.L."/>
            <person name="Laso-Perez R."/>
            <person name="Leu A.O."/>
            <person name="Speth D.R."/>
            <person name="Yu H."/>
            <person name="Morgan-Lang C."/>
            <person name="Hatzenpichler R."/>
            <person name="Goudeau D."/>
            <person name="Malmstrom R."/>
            <person name="Woyke T."/>
            <person name="Hallam S."/>
            <person name="Tyson G.W."/>
            <person name="Wegener G."/>
            <person name="Boetius A."/>
            <person name="Orphan V.J."/>
        </authorList>
    </citation>
    <scope>NUCLEOTIDE SEQUENCE</scope>
    <source>
        <strain evidence="1">CONS3730D10UFb2</strain>
    </source>
</reference>
<evidence type="ECO:0000313" key="2">
    <source>
        <dbReference type="Proteomes" id="UP000315423"/>
    </source>
</evidence>
<name>A0AC61SB39_9EURY</name>
<gene>
    <name evidence="1" type="primary">rps24e</name>
    <name evidence="1" type="ORF">C5S46_04045</name>
</gene>
<organism evidence="1 2">
    <name type="scientific">Candidatus Methanomarinus sp</name>
    <dbReference type="NCBI Taxonomy" id="3386244"/>
    <lineage>
        <taxon>Archaea</taxon>
        <taxon>Methanobacteriati</taxon>
        <taxon>Methanobacteriota</taxon>
        <taxon>Stenosarchaea group</taxon>
        <taxon>Methanomicrobia</taxon>
        <taxon>Methanosarcinales</taxon>
        <taxon>ANME-2 cluster</taxon>
        <taxon>Candidatus Methanocomedenaceae</taxon>
        <taxon>Candidatus Methanomarinus</taxon>
    </lineage>
</organism>
<protein>
    <submittedName>
        <fullName evidence="1">30S ribosomal protein S24e</fullName>
    </submittedName>
</protein>
<sequence length="140" mass="16096">MDIEIIKEKENPLLDRKEINFTISHTGPTPSRDEIKKNFVARYNSQHELVIVDKLSSEYGTQQTAGYVKIYSDTQRVSEIENRYIIERNKAKPIEKAQKEKVEDKTEPKAENEAEGETEPKAENEAEGETEPKAENEAEE</sequence>
<dbReference type="Proteomes" id="UP000315423">
    <property type="component" value="Unassembled WGS sequence"/>
</dbReference>
<evidence type="ECO:0000313" key="1">
    <source>
        <dbReference type="EMBL" id="TKY91785.1"/>
    </source>
</evidence>
<accession>A0AC61SB39</accession>
<comment type="caution">
    <text evidence="1">The sequence shown here is derived from an EMBL/GenBank/DDBJ whole genome shotgun (WGS) entry which is preliminary data.</text>
</comment>
<keyword evidence="1" id="KW-0687">Ribonucleoprotein</keyword>